<dbReference type="Pfam" id="PF06961">
    <property type="entry name" value="DUF1294"/>
    <property type="match status" value="1"/>
</dbReference>
<keyword evidence="1" id="KW-0812">Transmembrane</keyword>
<protein>
    <recommendedName>
        <fullName evidence="4">DUF1294 domain-containing protein</fullName>
    </recommendedName>
</protein>
<evidence type="ECO:0000313" key="3">
    <source>
        <dbReference type="Proteomes" id="UP000196877"/>
    </source>
</evidence>
<keyword evidence="1" id="KW-1133">Transmembrane helix</keyword>
<reference evidence="2 3" key="1">
    <citation type="submission" date="2017-06" db="EMBL/GenBank/DDBJ databases">
        <title>Genome sequence of Bacillus sonorensis strain SRCM101395.</title>
        <authorList>
            <person name="Cho S.H."/>
        </authorList>
    </citation>
    <scope>NUCLEOTIDE SEQUENCE [LARGE SCALE GENOMIC DNA]</scope>
    <source>
        <strain evidence="2 3">SRCM101395</strain>
    </source>
</reference>
<accession>A0ABM6LFC6</accession>
<feature type="transmembrane region" description="Helical" evidence="1">
    <location>
        <begin position="39"/>
        <end position="57"/>
    </location>
</feature>
<keyword evidence="1" id="KW-0472">Membrane</keyword>
<dbReference type="RefSeq" id="WP_006637945.1">
    <property type="nucleotide sequence ID" value="NZ_BORD01000003.1"/>
</dbReference>
<dbReference type="EMBL" id="CP021920">
    <property type="protein sequence ID" value="ASB87975.1"/>
    <property type="molecule type" value="Genomic_DNA"/>
</dbReference>
<proteinExistence type="predicted"/>
<organism evidence="2 3">
    <name type="scientific">Bacillus sonorensis</name>
    <dbReference type="NCBI Taxonomy" id="119858"/>
    <lineage>
        <taxon>Bacteria</taxon>
        <taxon>Bacillati</taxon>
        <taxon>Bacillota</taxon>
        <taxon>Bacilli</taxon>
        <taxon>Bacillales</taxon>
        <taxon>Bacillaceae</taxon>
        <taxon>Bacillus</taxon>
    </lineage>
</organism>
<feature type="transmembrane region" description="Helical" evidence="1">
    <location>
        <begin position="69"/>
        <end position="88"/>
    </location>
</feature>
<evidence type="ECO:0000313" key="2">
    <source>
        <dbReference type="EMBL" id="ASB87975.1"/>
    </source>
</evidence>
<evidence type="ECO:0008006" key="4">
    <source>
        <dbReference type="Google" id="ProtNLM"/>
    </source>
</evidence>
<name>A0ABM6LFC6_9BACI</name>
<dbReference type="GeneID" id="92854576"/>
<dbReference type="Proteomes" id="UP000196877">
    <property type="component" value="Chromosome"/>
</dbReference>
<sequence>MSMMLTAFILINGYGFALMNIDKQRAVQNKWRISERRIWLTAALFGSAGVWLGMLCFRHKTKHLSFKLGIPFLLMIQAVLAVVLLYVMN</sequence>
<keyword evidence="3" id="KW-1185">Reference proteome</keyword>
<evidence type="ECO:0000256" key="1">
    <source>
        <dbReference type="SAM" id="Phobius"/>
    </source>
</evidence>
<gene>
    <name evidence="2" type="ORF">S101395_01465</name>
</gene>
<dbReference type="InterPro" id="IPR010718">
    <property type="entry name" value="DUF1294"/>
</dbReference>